<keyword evidence="3 8" id="KW-0964">Secreted</keyword>
<keyword evidence="5" id="KW-0472">Membrane</keyword>
<dbReference type="InterPro" id="IPR007118">
    <property type="entry name" value="Expan_Lol_pI"/>
</dbReference>
<feature type="chain" id="PRO_5021039943" description="Expansin" evidence="8">
    <location>
        <begin position="21"/>
        <end position="311"/>
    </location>
</feature>
<feature type="signal peptide" evidence="8">
    <location>
        <begin position="1"/>
        <end position="20"/>
    </location>
</feature>
<dbReference type="PRINTS" id="PR01225">
    <property type="entry name" value="EXPANSNFAMLY"/>
</dbReference>
<evidence type="ECO:0000313" key="11">
    <source>
        <dbReference type="EMBL" id="TKV93681.1"/>
    </source>
</evidence>
<dbReference type="SUPFAM" id="SSF50685">
    <property type="entry name" value="Barwin-like endoglucanases"/>
    <property type="match status" value="1"/>
</dbReference>
<dbReference type="GO" id="GO:0009664">
    <property type="term" value="P:plant-type cell wall organization"/>
    <property type="evidence" value="ECO:0007669"/>
    <property type="project" value="InterPro"/>
</dbReference>
<evidence type="ECO:0000256" key="2">
    <source>
        <dbReference type="ARBA" id="ARBA00022512"/>
    </source>
</evidence>
<evidence type="ECO:0000256" key="6">
    <source>
        <dbReference type="ARBA" id="ARBA00023180"/>
    </source>
</evidence>
<dbReference type="PANTHER" id="PTHR31867">
    <property type="entry name" value="EXPANSIN-A15"/>
    <property type="match status" value="1"/>
</dbReference>
<evidence type="ECO:0000256" key="4">
    <source>
        <dbReference type="ARBA" id="ARBA00022729"/>
    </source>
</evidence>
<protein>
    <recommendedName>
        <fullName evidence="8">Expansin</fullName>
    </recommendedName>
</protein>
<keyword evidence="6" id="KW-0325">Glycoprotein</keyword>
<dbReference type="Gene3D" id="2.60.40.760">
    <property type="entry name" value="Expansin, cellulose-binding-like domain"/>
    <property type="match status" value="1"/>
</dbReference>
<dbReference type="GO" id="GO:0016020">
    <property type="term" value="C:membrane"/>
    <property type="evidence" value="ECO:0007669"/>
    <property type="project" value="UniProtKB-SubCell"/>
</dbReference>
<evidence type="ECO:0000259" key="9">
    <source>
        <dbReference type="PROSITE" id="PS50842"/>
    </source>
</evidence>
<evidence type="ECO:0000256" key="3">
    <source>
        <dbReference type="ARBA" id="ARBA00022525"/>
    </source>
</evidence>
<accession>A0A4U6SYR2</accession>
<dbReference type="InterPro" id="IPR007112">
    <property type="entry name" value="Expansin/allergen_DPBB_dom"/>
</dbReference>
<evidence type="ECO:0000313" key="12">
    <source>
        <dbReference type="Proteomes" id="UP000298652"/>
    </source>
</evidence>
<dbReference type="PRINTS" id="PR01226">
    <property type="entry name" value="EXPANSIN"/>
</dbReference>
<evidence type="ECO:0000256" key="8">
    <source>
        <dbReference type="RuleBase" id="RU365023"/>
    </source>
</evidence>
<dbReference type="Pfam" id="PF01357">
    <property type="entry name" value="Expansin_C"/>
    <property type="match status" value="1"/>
</dbReference>
<dbReference type="EMBL" id="CM016560">
    <property type="protein sequence ID" value="TKV93681.1"/>
    <property type="molecule type" value="Genomic_DNA"/>
</dbReference>
<dbReference type="PROSITE" id="PS50843">
    <property type="entry name" value="EXPANSIN_CBD"/>
    <property type="match status" value="1"/>
</dbReference>
<proteinExistence type="inferred from homology"/>
<dbReference type="GO" id="GO:0005576">
    <property type="term" value="C:extracellular region"/>
    <property type="evidence" value="ECO:0007669"/>
    <property type="project" value="InterPro"/>
</dbReference>
<dbReference type="Pfam" id="PF03330">
    <property type="entry name" value="DPBB_1"/>
    <property type="match status" value="1"/>
</dbReference>
<dbReference type="PROSITE" id="PS50842">
    <property type="entry name" value="EXPANSIN_EG45"/>
    <property type="match status" value="1"/>
</dbReference>
<comment type="function">
    <text evidence="8">Causes loosening and extension of plant cell walls by disrupting non-covalent bonding between cellulose microfibrils and matrix glucans. No enzymatic activity has been found.</text>
</comment>
<dbReference type="OMA" id="GANTGWI"/>
<keyword evidence="7 8" id="KW-0961">Cell wall biogenesis/degradation</keyword>
<dbReference type="InterPro" id="IPR007117">
    <property type="entry name" value="Expansin_CBD"/>
</dbReference>
<dbReference type="SMR" id="A0A4U6SYR2"/>
<dbReference type="InterPro" id="IPR036908">
    <property type="entry name" value="RlpA-like_sf"/>
</dbReference>
<dbReference type="CDD" id="cd22274">
    <property type="entry name" value="DPBB_EXPA_N"/>
    <property type="match status" value="1"/>
</dbReference>
<evidence type="ECO:0000256" key="5">
    <source>
        <dbReference type="ARBA" id="ARBA00023136"/>
    </source>
</evidence>
<dbReference type="SUPFAM" id="SSF49590">
    <property type="entry name" value="PHL pollen allergen"/>
    <property type="match status" value="1"/>
</dbReference>
<comment type="subcellular location">
    <subcellularLocation>
        <location evidence="8">Secreted</location>
        <location evidence="8">Cell wall</location>
    </subcellularLocation>
    <subcellularLocation>
        <location evidence="8">Membrane</location>
        <topology evidence="8">Peripheral membrane protein</topology>
    </subcellularLocation>
</comment>
<feature type="domain" description="Expansin-like CBD" evidence="10">
    <location>
        <begin position="226"/>
        <end position="305"/>
    </location>
</feature>
<feature type="domain" description="Expansin-like EG45" evidence="9">
    <location>
        <begin position="102"/>
        <end position="216"/>
    </location>
</feature>
<name>A0A4U6SYR2_SETVI</name>
<dbReference type="Proteomes" id="UP000298652">
    <property type="component" value="Chromosome 9"/>
</dbReference>
<sequence>MVSASSASVLLLLFKAPYTARPGRNNPSTIVRSTSSFSCPLSRSPAHLTGAIIAANKMGSATAMLLEFVAVAALLATSATAQYWNSGTATFYGGKDGSGTMGGACGYDNLYNQGYGVLNAALSQVLFNDGASCGQCYNIKCDTSKSAWCKPGYSVTITATNLCPPNYAITTNGGGWCNPPRAHFDMSQPAWEQIGIYRAGIIPVLYQRVPCSRQGGVRFTISGFNYFQLVLVTNVAASGSIRSMSVKGANTGWIAMTRNWGALWQCSSALVGQGLSFMVISTGGQTLYMNNVVPGWWTFGMTFATNLQFYQ</sequence>
<organism evidence="11 12">
    <name type="scientific">Setaria viridis</name>
    <name type="common">Green bristlegrass</name>
    <name type="synonym">Setaria italica subsp. viridis</name>
    <dbReference type="NCBI Taxonomy" id="4556"/>
    <lineage>
        <taxon>Eukaryota</taxon>
        <taxon>Viridiplantae</taxon>
        <taxon>Streptophyta</taxon>
        <taxon>Embryophyta</taxon>
        <taxon>Tracheophyta</taxon>
        <taxon>Spermatophyta</taxon>
        <taxon>Magnoliopsida</taxon>
        <taxon>Liliopsida</taxon>
        <taxon>Poales</taxon>
        <taxon>Poaceae</taxon>
        <taxon>PACMAD clade</taxon>
        <taxon>Panicoideae</taxon>
        <taxon>Panicodae</taxon>
        <taxon>Paniceae</taxon>
        <taxon>Cenchrinae</taxon>
        <taxon>Setaria</taxon>
    </lineage>
</organism>
<dbReference type="SMART" id="SM00837">
    <property type="entry name" value="DPBB_1"/>
    <property type="match status" value="1"/>
</dbReference>
<keyword evidence="4 8" id="KW-0732">Signal</keyword>
<gene>
    <name evidence="11" type="ORF">SEVIR_9G241400v2</name>
</gene>
<evidence type="ECO:0000256" key="1">
    <source>
        <dbReference type="ARBA" id="ARBA00005392"/>
    </source>
</evidence>
<evidence type="ECO:0000259" key="10">
    <source>
        <dbReference type="PROSITE" id="PS50843"/>
    </source>
</evidence>
<comment type="similarity">
    <text evidence="1 8">Belongs to the expansin family. Expansin A subfamily.</text>
</comment>
<keyword evidence="12" id="KW-1185">Reference proteome</keyword>
<dbReference type="InterPro" id="IPR036749">
    <property type="entry name" value="Expansin_CBD_sf"/>
</dbReference>
<dbReference type="AlphaFoldDB" id="A0A4U6SYR2"/>
<reference evidence="11" key="1">
    <citation type="submission" date="2019-03" db="EMBL/GenBank/DDBJ databases">
        <title>WGS assembly of Setaria viridis.</title>
        <authorList>
            <person name="Huang P."/>
            <person name="Jenkins J."/>
            <person name="Grimwood J."/>
            <person name="Barry K."/>
            <person name="Healey A."/>
            <person name="Mamidi S."/>
            <person name="Sreedasyam A."/>
            <person name="Shu S."/>
            <person name="Feldman M."/>
            <person name="Wu J."/>
            <person name="Yu Y."/>
            <person name="Chen C."/>
            <person name="Johnson J."/>
            <person name="Rokhsar D."/>
            <person name="Baxter I."/>
            <person name="Schmutz J."/>
            <person name="Brutnell T."/>
            <person name="Kellogg E."/>
        </authorList>
    </citation>
    <scope>NUCLEOTIDE SEQUENCE [LARGE SCALE GENOMIC DNA]</scope>
</reference>
<dbReference type="Gene3D" id="2.40.40.10">
    <property type="entry name" value="RlpA-like domain"/>
    <property type="match status" value="1"/>
</dbReference>
<keyword evidence="2 8" id="KW-0134">Cell wall</keyword>
<dbReference type="Gramene" id="TKV93681">
    <property type="protein sequence ID" value="TKV93681"/>
    <property type="gene ID" value="SEVIR_9G241400v2"/>
</dbReference>
<dbReference type="InterPro" id="IPR009009">
    <property type="entry name" value="RlpA-like_DPBB"/>
</dbReference>
<dbReference type="InterPro" id="IPR002963">
    <property type="entry name" value="Expansin"/>
</dbReference>
<evidence type="ECO:0000256" key="7">
    <source>
        <dbReference type="ARBA" id="ARBA00023316"/>
    </source>
</evidence>